<dbReference type="AlphaFoldDB" id="A0AAN5IB52"/>
<proteinExistence type="predicted"/>
<name>A0AAN5IB52_9BILA</name>
<comment type="caution">
    <text evidence="2">The sequence shown here is derived from an EMBL/GenBank/DDBJ whole genome shotgun (WGS) entry which is preliminary data.</text>
</comment>
<dbReference type="EMBL" id="BTRK01000006">
    <property type="protein sequence ID" value="GMR58139.1"/>
    <property type="molecule type" value="Genomic_DNA"/>
</dbReference>
<accession>A0AAN5IB52</accession>
<dbReference type="Proteomes" id="UP001328107">
    <property type="component" value="Unassembled WGS sequence"/>
</dbReference>
<evidence type="ECO:0000313" key="2">
    <source>
        <dbReference type="EMBL" id="GMR58139.1"/>
    </source>
</evidence>
<reference evidence="3" key="1">
    <citation type="submission" date="2022-10" db="EMBL/GenBank/DDBJ databases">
        <title>Genome assembly of Pristionchus species.</title>
        <authorList>
            <person name="Yoshida K."/>
            <person name="Sommer R.J."/>
        </authorList>
    </citation>
    <scope>NUCLEOTIDE SEQUENCE [LARGE SCALE GENOMIC DNA]</scope>
    <source>
        <strain evidence="3">RS5460</strain>
    </source>
</reference>
<feature type="signal peptide" evidence="1">
    <location>
        <begin position="1"/>
        <end position="17"/>
    </location>
</feature>
<evidence type="ECO:0000256" key="1">
    <source>
        <dbReference type="SAM" id="SignalP"/>
    </source>
</evidence>
<keyword evidence="3" id="KW-1185">Reference proteome</keyword>
<feature type="non-terminal residue" evidence="2">
    <location>
        <position position="1"/>
    </location>
</feature>
<evidence type="ECO:0000313" key="3">
    <source>
        <dbReference type="Proteomes" id="UP001328107"/>
    </source>
</evidence>
<sequence>FLPLSFLLLATLSLSSALHCYSGQTPGKLSLVNCPKSAEACCSHVKYSNTNQVWACASKKECPKFKAYHEVERTTQPGVVTHCQSHKGQCTPSGF</sequence>
<keyword evidence="1" id="KW-0732">Signal</keyword>
<protein>
    <submittedName>
        <fullName evidence="2">Uncharacterized protein</fullName>
    </submittedName>
</protein>
<feature type="chain" id="PRO_5043012036" evidence="1">
    <location>
        <begin position="18"/>
        <end position="95"/>
    </location>
</feature>
<organism evidence="2 3">
    <name type="scientific">Pristionchus mayeri</name>
    <dbReference type="NCBI Taxonomy" id="1317129"/>
    <lineage>
        <taxon>Eukaryota</taxon>
        <taxon>Metazoa</taxon>
        <taxon>Ecdysozoa</taxon>
        <taxon>Nematoda</taxon>
        <taxon>Chromadorea</taxon>
        <taxon>Rhabditida</taxon>
        <taxon>Rhabditina</taxon>
        <taxon>Diplogasteromorpha</taxon>
        <taxon>Diplogasteroidea</taxon>
        <taxon>Neodiplogasteridae</taxon>
        <taxon>Pristionchus</taxon>
    </lineage>
</organism>
<gene>
    <name evidence="2" type="ORF">PMAYCL1PPCAC_28334</name>
</gene>